<sequence length="198" mass="22128">MSFVSIVADPNWATIVSDSYLIDETAEGSFKVIPGRKPSYMRLSASQLIACTGSARLLRQLKSDYPFQQRAWKIDARMLNEMRLKVAAISPERQDVLAAIVEAGERMSCRMISNEAGAVWQTLEPDNHRLATLFMASRAIDPEQIAGLAAKLDRRLKMIGKSQEEVLRAQKETLLDAAKIDTTVSQQSFHLVVSRPTY</sequence>
<reference evidence="1 2" key="1">
    <citation type="submission" date="2021-01" db="EMBL/GenBank/DDBJ databases">
        <title>Genomic Encyclopedia of Type Strains, Phase IV (KMG-IV): sequencing the most valuable type-strain genomes for metagenomic binning, comparative biology and taxonomic classification.</title>
        <authorList>
            <person name="Goeker M."/>
        </authorList>
    </citation>
    <scope>NUCLEOTIDE SEQUENCE [LARGE SCALE GENOMIC DNA]</scope>
    <source>
        <strain evidence="1 2">DSM 100968</strain>
    </source>
</reference>
<name>A0ABS2QAU0_9BACL</name>
<dbReference type="RefSeq" id="WP_205007418.1">
    <property type="nucleotide sequence ID" value="NZ_CBCRXA010000024.1"/>
</dbReference>
<organism evidence="1 2">
    <name type="scientific">Sporolactobacillus spathodeae</name>
    <dbReference type="NCBI Taxonomy" id="1465502"/>
    <lineage>
        <taxon>Bacteria</taxon>
        <taxon>Bacillati</taxon>
        <taxon>Bacillota</taxon>
        <taxon>Bacilli</taxon>
        <taxon>Bacillales</taxon>
        <taxon>Sporolactobacillaceae</taxon>
        <taxon>Sporolactobacillus</taxon>
    </lineage>
</organism>
<evidence type="ECO:0000313" key="2">
    <source>
        <dbReference type="Proteomes" id="UP000823201"/>
    </source>
</evidence>
<protein>
    <submittedName>
        <fullName evidence="1">Uncharacterized protein</fullName>
    </submittedName>
</protein>
<dbReference type="Proteomes" id="UP000823201">
    <property type="component" value="Unassembled WGS sequence"/>
</dbReference>
<keyword evidence="2" id="KW-1185">Reference proteome</keyword>
<accession>A0ABS2QAU0</accession>
<dbReference type="EMBL" id="JAFBEV010000025">
    <property type="protein sequence ID" value="MBM7658870.1"/>
    <property type="molecule type" value="Genomic_DNA"/>
</dbReference>
<gene>
    <name evidence="1" type="ORF">JOC27_002333</name>
</gene>
<comment type="caution">
    <text evidence="1">The sequence shown here is derived from an EMBL/GenBank/DDBJ whole genome shotgun (WGS) entry which is preliminary data.</text>
</comment>
<evidence type="ECO:0000313" key="1">
    <source>
        <dbReference type="EMBL" id="MBM7658870.1"/>
    </source>
</evidence>
<proteinExistence type="predicted"/>